<dbReference type="Pfam" id="PF00561">
    <property type="entry name" value="Abhydrolase_1"/>
    <property type="match status" value="1"/>
</dbReference>
<dbReference type="PRINTS" id="PR00412">
    <property type="entry name" value="EPOXHYDRLASE"/>
</dbReference>
<dbReference type="PANTHER" id="PTHR43329">
    <property type="entry name" value="EPOXIDE HYDROLASE"/>
    <property type="match status" value="1"/>
</dbReference>
<dbReference type="InterPro" id="IPR029058">
    <property type="entry name" value="AB_hydrolase_fold"/>
</dbReference>
<dbReference type="Proteomes" id="UP000273778">
    <property type="component" value="Chromosome"/>
</dbReference>
<organism evidence="4 6">
    <name type="scientific">Shewanella psychromarinicola</name>
    <dbReference type="NCBI Taxonomy" id="2487742"/>
    <lineage>
        <taxon>Bacteria</taxon>
        <taxon>Pseudomonadati</taxon>
        <taxon>Pseudomonadota</taxon>
        <taxon>Gammaproteobacteria</taxon>
        <taxon>Alteromonadales</taxon>
        <taxon>Shewanellaceae</taxon>
        <taxon>Shewanella</taxon>
    </lineage>
</organism>
<keyword evidence="1 4" id="KW-0378">Hydrolase</keyword>
<dbReference type="GO" id="GO:0016787">
    <property type="term" value="F:hydrolase activity"/>
    <property type="evidence" value="ECO:0007669"/>
    <property type="project" value="UniProtKB-KW"/>
</dbReference>
<dbReference type="EMBL" id="RKKB01000004">
    <property type="protein sequence ID" value="RPA31894.1"/>
    <property type="molecule type" value="Genomic_DNA"/>
</dbReference>
<keyword evidence="5" id="KW-1185">Reference proteome</keyword>
<reference evidence="3 5" key="1">
    <citation type="submission" date="2018-11" db="EMBL/GenBank/DDBJ databases">
        <title>Shewanella sp. M2.</title>
        <authorList>
            <person name="Hwang Y.J."/>
            <person name="Hwang C.Y."/>
        </authorList>
    </citation>
    <scope>NUCLEOTIDE SEQUENCE [LARGE SCALE GENOMIC DNA]</scope>
    <source>
        <strain evidence="3 5">M2</strain>
    </source>
</reference>
<dbReference type="RefSeq" id="WP_124013151.1">
    <property type="nucleotide sequence ID" value="NZ_CP034073.1"/>
</dbReference>
<evidence type="ECO:0000256" key="1">
    <source>
        <dbReference type="ARBA" id="ARBA00022801"/>
    </source>
</evidence>
<dbReference type="OrthoDB" id="5296151at2"/>
<dbReference type="EMBL" id="CP034073">
    <property type="protein sequence ID" value="AZG36205.1"/>
    <property type="molecule type" value="Genomic_DNA"/>
</dbReference>
<reference evidence="4" key="3">
    <citation type="submission" date="2018-11" db="EMBL/GenBank/DDBJ databases">
        <authorList>
            <person name="Hwang Y.J."/>
            <person name="Hwang C.Y."/>
        </authorList>
    </citation>
    <scope>NUCLEOTIDE SEQUENCE</scope>
    <source>
        <strain evidence="4">R106</strain>
    </source>
</reference>
<dbReference type="InterPro" id="IPR000073">
    <property type="entry name" value="AB_hydrolase_1"/>
</dbReference>
<evidence type="ECO:0000313" key="6">
    <source>
        <dbReference type="Proteomes" id="UP000278855"/>
    </source>
</evidence>
<evidence type="ECO:0000259" key="2">
    <source>
        <dbReference type="Pfam" id="PF00561"/>
    </source>
</evidence>
<dbReference type="Gene3D" id="3.40.50.1820">
    <property type="entry name" value="alpha/beta hydrolase"/>
    <property type="match status" value="1"/>
</dbReference>
<dbReference type="KEGG" id="spsr:EGC80_15845"/>
<sequence length="321" mass="36696">MALAHKYTLVDDVKIHYVESAYKSDEKSLSTIVFLHGFPEYWGAWHKQLDYFSTHYRVVAPDLPGYNLSDKPTEISFYAVPNLIAFMAKFIAAISPCQSVILVAHDWGGAIAWPLAAFHPQLISKLIILNAAHPSTFTREMINNPIQRQKSAYIHQLISVSGESLLSNNDYRYLIEKIMVSSKADVFTDERRAQYRQVWRQQGAINGMLQYYRAMPQLASSHSDNGSPQAFDDKYLVKSNQVKNTSDIKIPNIRINHPTLVLWGEQDLAFVNENFDNITHYVPNCSLIRFPNTSHWLQHERPDEVNSAIDAFINQPLLSNQ</sequence>
<evidence type="ECO:0000313" key="5">
    <source>
        <dbReference type="Proteomes" id="UP000273778"/>
    </source>
</evidence>
<evidence type="ECO:0000313" key="4">
    <source>
        <dbReference type="EMBL" id="RPA31894.1"/>
    </source>
</evidence>
<gene>
    <name evidence="4" type="ORF">EGC77_13335</name>
    <name evidence="3" type="ORF">EGC80_15845</name>
</gene>
<protein>
    <submittedName>
        <fullName evidence="4">Alpha/beta hydrolase</fullName>
    </submittedName>
</protein>
<proteinExistence type="predicted"/>
<dbReference type="AlphaFoldDB" id="A0A3N4ERT5"/>
<accession>A0A3N4ERT5</accession>
<dbReference type="InterPro" id="IPR000639">
    <property type="entry name" value="Epox_hydrolase-like"/>
</dbReference>
<evidence type="ECO:0000313" key="3">
    <source>
        <dbReference type="EMBL" id="AZG36205.1"/>
    </source>
</evidence>
<feature type="domain" description="AB hydrolase-1" evidence="2">
    <location>
        <begin position="31"/>
        <end position="302"/>
    </location>
</feature>
<name>A0A3N4ERT5_9GAMM</name>
<reference evidence="6" key="2">
    <citation type="submission" date="2018-11" db="EMBL/GenBank/DDBJ databases">
        <title>Shewanella sp. R106.</title>
        <authorList>
            <person name="Hwang Y.J."/>
            <person name="Hwang C.Y."/>
        </authorList>
    </citation>
    <scope>NUCLEOTIDE SEQUENCE [LARGE SCALE GENOMIC DNA]</scope>
    <source>
        <strain evidence="6">R106</strain>
    </source>
</reference>
<dbReference type="SUPFAM" id="SSF53474">
    <property type="entry name" value="alpha/beta-Hydrolases"/>
    <property type="match status" value="1"/>
</dbReference>
<dbReference type="PRINTS" id="PR00111">
    <property type="entry name" value="ABHYDROLASE"/>
</dbReference>
<dbReference type="Proteomes" id="UP000278855">
    <property type="component" value="Unassembled WGS sequence"/>
</dbReference>